<keyword evidence="2" id="KW-0614">Plasmid</keyword>
<evidence type="ECO:0000313" key="2">
    <source>
        <dbReference type="EMBL" id="ALL69835.1"/>
    </source>
</evidence>
<reference evidence="2 3" key="1">
    <citation type="journal article" date="2014" name="Genome Announc.">
        <title>Draft Genome Sequence of the Haloacid-Degrading Burkholderia caribensis Strain MBA4.</title>
        <authorList>
            <person name="Pan Y."/>
            <person name="Kong K.F."/>
            <person name="Tsang J.S."/>
        </authorList>
    </citation>
    <scope>NUCLEOTIDE SEQUENCE [LARGE SCALE GENOMIC DNA]</scope>
    <source>
        <strain evidence="2 3">MBA4</strain>
        <plasmid evidence="3">Plasmid</plasmid>
    </source>
</reference>
<gene>
    <name evidence="2" type="ORF">K788_0007415</name>
</gene>
<keyword evidence="1" id="KW-0812">Transmembrane</keyword>
<feature type="transmembrane region" description="Helical" evidence="1">
    <location>
        <begin position="26"/>
        <end position="43"/>
    </location>
</feature>
<geneLocation type="plasmid" evidence="3"/>
<keyword evidence="1" id="KW-0472">Membrane</keyword>
<sequence length="46" mass="5218">MTIQFWSSKYIPVAQPFTREQHDFKSLISALVAIGACALSATYNRR</sequence>
<organism evidence="2 3">
    <name type="scientific">Paraburkholderia caribensis MBA4</name>
    <dbReference type="NCBI Taxonomy" id="1323664"/>
    <lineage>
        <taxon>Bacteria</taxon>
        <taxon>Pseudomonadati</taxon>
        <taxon>Pseudomonadota</taxon>
        <taxon>Betaproteobacteria</taxon>
        <taxon>Burkholderiales</taxon>
        <taxon>Burkholderiaceae</taxon>
        <taxon>Paraburkholderia</taxon>
    </lineage>
</organism>
<dbReference type="Proteomes" id="UP000019146">
    <property type="component" value="Plasmid unnamed"/>
</dbReference>
<dbReference type="EMBL" id="CP012748">
    <property type="protein sequence ID" value="ALL69835.1"/>
    <property type="molecule type" value="Genomic_DNA"/>
</dbReference>
<dbReference type="KEGG" id="bcai:K788_0007415"/>
<name>A0A0P0RLZ6_9BURK</name>
<dbReference type="AlphaFoldDB" id="A0A0P0RLZ6"/>
<evidence type="ECO:0000313" key="3">
    <source>
        <dbReference type="Proteomes" id="UP000019146"/>
    </source>
</evidence>
<evidence type="ECO:0000256" key="1">
    <source>
        <dbReference type="SAM" id="Phobius"/>
    </source>
</evidence>
<protein>
    <submittedName>
        <fullName evidence="2">Uncharacterized protein</fullName>
    </submittedName>
</protein>
<proteinExistence type="predicted"/>
<accession>A0A0P0RLZ6</accession>
<keyword evidence="1" id="KW-1133">Transmembrane helix</keyword>